<organism evidence="1 2">
    <name type="scientific">Bacillus cereus VD154</name>
    <dbReference type="NCBI Taxonomy" id="1053238"/>
    <lineage>
        <taxon>Bacteria</taxon>
        <taxon>Bacillati</taxon>
        <taxon>Bacillota</taxon>
        <taxon>Bacilli</taxon>
        <taxon>Bacillales</taxon>
        <taxon>Bacillaceae</taxon>
        <taxon>Bacillus</taxon>
        <taxon>Bacillus cereus group</taxon>
    </lineage>
</organism>
<accession>A0A9W5P2F6</accession>
<protein>
    <submittedName>
        <fullName evidence="1">Uncharacterized protein</fullName>
    </submittedName>
</protein>
<evidence type="ECO:0000313" key="2">
    <source>
        <dbReference type="Proteomes" id="UP000006967"/>
    </source>
</evidence>
<sequence>MSLISEIDGSFMGLECAIEKVIWCGLPCLISCIPSKLLYFQAEQGSGPPERYILRKI</sequence>
<gene>
    <name evidence="1" type="ORF">IK5_02776</name>
</gene>
<evidence type="ECO:0000313" key="1">
    <source>
        <dbReference type="EMBL" id="EJR71878.1"/>
    </source>
</evidence>
<proteinExistence type="predicted"/>
<dbReference type="Proteomes" id="UP000006967">
    <property type="component" value="Unassembled WGS sequence"/>
</dbReference>
<dbReference type="AlphaFoldDB" id="A0A9W5P2F6"/>
<dbReference type="EMBL" id="AHFG01000030">
    <property type="protein sequence ID" value="EJR71878.1"/>
    <property type="molecule type" value="Genomic_DNA"/>
</dbReference>
<comment type="caution">
    <text evidence="1">The sequence shown here is derived from an EMBL/GenBank/DDBJ whole genome shotgun (WGS) entry which is preliminary data.</text>
</comment>
<reference evidence="1 2" key="1">
    <citation type="submission" date="2012-04" db="EMBL/GenBank/DDBJ databases">
        <title>The Genome Sequence of Bacillus cereus VD154.</title>
        <authorList>
            <consortium name="The Broad Institute Genome Sequencing Platform"/>
            <consortium name="The Broad Institute Genome Sequencing Center for Infectious Disease"/>
            <person name="Feldgarden M."/>
            <person name="Van der Auwera G.A."/>
            <person name="Mahillon J."/>
            <person name="Duprez V."/>
            <person name="Timmery S."/>
            <person name="Mattelet C."/>
            <person name="Dierick K."/>
            <person name="Sun M."/>
            <person name="Yu Z."/>
            <person name="Zhu L."/>
            <person name="Hu X."/>
            <person name="Shank E.B."/>
            <person name="Swiecicka I."/>
            <person name="Hansen B.M."/>
            <person name="Andrup L."/>
            <person name="Young S.K."/>
            <person name="Zeng Q."/>
            <person name="Gargeya S."/>
            <person name="Fitzgerald M."/>
            <person name="Haas B."/>
            <person name="Abouelleil A."/>
            <person name="Alvarado L."/>
            <person name="Arachchi H.M."/>
            <person name="Berlin A."/>
            <person name="Chapman S.B."/>
            <person name="Goldberg J."/>
            <person name="Griggs A."/>
            <person name="Gujja S."/>
            <person name="Hansen M."/>
            <person name="Howarth C."/>
            <person name="Imamovic A."/>
            <person name="Larimer J."/>
            <person name="McCowen C."/>
            <person name="Montmayeur A."/>
            <person name="Murphy C."/>
            <person name="Neiman D."/>
            <person name="Pearson M."/>
            <person name="Priest M."/>
            <person name="Roberts A."/>
            <person name="Saif S."/>
            <person name="Shea T."/>
            <person name="Sisk P."/>
            <person name="Sykes S."/>
            <person name="Wortman J."/>
            <person name="Nusbaum C."/>
            <person name="Birren B."/>
        </authorList>
    </citation>
    <scope>NUCLEOTIDE SEQUENCE [LARGE SCALE GENOMIC DNA]</scope>
    <source>
        <strain evidence="1 2">VD154</strain>
    </source>
</reference>
<name>A0A9W5P2F6_BACCE</name>